<keyword evidence="4 7" id="KW-0812">Transmembrane</keyword>
<evidence type="ECO:0000256" key="6">
    <source>
        <dbReference type="ARBA" id="ARBA00023136"/>
    </source>
</evidence>
<comment type="subcellular location">
    <subcellularLocation>
        <location evidence="1">Cell membrane</location>
        <topology evidence="1">Multi-pass membrane protein</topology>
    </subcellularLocation>
</comment>
<keyword evidence="3" id="KW-1003">Cell membrane</keyword>
<keyword evidence="6 7" id="KW-0472">Membrane</keyword>
<dbReference type="RefSeq" id="WP_275088646.1">
    <property type="nucleotide sequence ID" value="NZ_CP119078.1"/>
</dbReference>
<dbReference type="Proteomes" id="UP001222087">
    <property type="component" value="Chromosome"/>
</dbReference>
<feature type="transmembrane region" description="Helical" evidence="7">
    <location>
        <begin position="304"/>
        <end position="322"/>
    </location>
</feature>
<evidence type="ECO:0000256" key="3">
    <source>
        <dbReference type="ARBA" id="ARBA00022475"/>
    </source>
</evidence>
<feature type="transmembrane region" description="Helical" evidence="7">
    <location>
        <begin position="269"/>
        <end position="292"/>
    </location>
</feature>
<name>A0ABY8AQ47_9GAMM</name>
<evidence type="ECO:0000256" key="1">
    <source>
        <dbReference type="ARBA" id="ARBA00004651"/>
    </source>
</evidence>
<dbReference type="InterPro" id="IPR051125">
    <property type="entry name" value="ABC-4/HrtB_transporter"/>
</dbReference>
<evidence type="ECO:0000313" key="9">
    <source>
        <dbReference type="EMBL" id="WED42830.1"/>
    </source>
</evidence>
<gene>
    <name evidence="9" type="ORF">PXX05_13145</name>
</gene>
<dbReference type="PANTHER" id="PTHR43738">
    <property type="entry name" value="ABC TRANSPORTER, MEMBRANE PROTEIN"/>
    <property type="match status" value="1"/>
</dbReference>
<keyword evidence="2" id="KW-0813">Transport</keyword>
<evidence type="ECO:0000259" key="8">
    <source>
        <dbReference type="Pfam" id="PF02687"/>
    </source>
</evidence>
<evidence type="ECO:0000256" key="5">
    <source>
        <dbReference type="ARBA" id="ARBA00022989"/>
    </source>
</evidence>
<proteinExistence type="predicted"/>
<dbReference type="InterPro" id="IPR003838">
    <property type="entry name" value="ABC3_permease_C"/>
</dbReference>
<organism evidence="9 10">
    <name type="scientific">Legionella cardiaca</name>
    <dbReference type="NCBI Taxonomy" id="1071983"/>
    <lineage>
        <taxon>Bacteria</taxon>
        <taxon>Pseudomonadati</taxon>
        <taxon>Pseudomonadota</taxon>
        <taxon>Gammaproteobacteria</taxon>
        <taxon>Legionellales</taxon>
        <taxon>Legionellaceae</taxon>
        <taxon>Legionella</taxon>
    </lineage>
</organism>
<accession>A0ABY8AQ47</accession>
<evidence type="ECO:0000313" key="10">
    <source>
        <dbReference type="Proteomes" id="UP001222087"/>
    </source>
</evidence>
<dbReference type="PANTHER" id="PTHR43738:SF1">
    <property type="entry name" value="HEMIN TRANSPORT SYSTEM PERMEASE PROTEIN HRTB-RELATED"/>
    <property type="match status" value="1"/>
</dbReference>
<sequence>MESTMNYLPNRQQHINLLRIAFIMLISSRKKFIGMLIGATFATFIVTQQPSIYQGVTERLTKKIRLLGNEIDLWVMSESSFSFEHPTNFTPMDIYRIRSIPGILEVTPLYVNWLHIQHLPTKSTKVWQIIGVDPDSLIGLPRTMSQGERLSIRHTNAMIVDGYSLQQFETKNKHTLAIGDKMVQGQNAWIISGVTKPIRTYSHTPVAYISSNHLPNIIHTPSFLLIKIKPSFDRIQVANNIQKITGYSAFTPAQFIERSNKFFREKTPIVISFISVAVLGFIIGLIIMWQIFNDFIITHNHQYGMLKMLGVGNFLLIKIVLFQAAVVGILGYLLGLMLTALFGFVFHDTTVAFHLTWQISLLGAIGAIVIIIFSSLLSLLRVIRLDTIDLCRNLI</sequence>
<evidence type="ECO:0000256" key="4">
    <source>
        <dbReference type="ARBA" id="ARBA00022692"/>
    </source>
</evidence>
<dbReference type="Pfam" id="PF02687">
    <property type="entry name" value="FtsX"/>
    <property type="match status" value="1"/>
</dbReference>
<evidence type="ECO:0000256" key="2">
    <source>
        <dbReference type="ARBA" id="ARBA00022448"/>
    </source>
</evidence>
<feature type="domain" description="ABC3 transporter permease C-terminal" evidence="8">
    <location>
        <begin position="275"/>
        <end position="385"/>
    </location>
</feature>
<evidence type="ECO:0000256" key="7">
    <source>
        <dbReference type="SAM" id="Phobius"/>
    </source>
</evidence>
<feature type="transmembrane region" description="Helical" evidence="7">
    <location>
        <begin position="359"/>
        <end position="380"/>
    </location>
</feature>
<reference evidence="9 10" key="1">
    <citation type="submission" date="2023-02" db="EMBL/GenBank/DDBJ databases">
        <title>Genome Sequence of L. cardiaca H63T.</title>
        <authorList>
            <person name="Lopez A.E."/>
            <person name="Cianciotto N.P."/>
        </authorList>
    </citation>
    <scope>NUCLEOTIDE SEQUENCE [LARGE SCALE GENOMIC DNA]</scope>
    <source>
        <strain evidence="9 10">H63</strain>
    </source>
</reference>
<keyword evidence="10" id="KW-1185">Reference proteome</keyword>
<dbReference type="EMBL" id="CP119078">
    <property type="protein sequence ID" value="WED42830.1"/>
    <property type="molecule type" value="Genomic_DNA"/>
</dbReference>
<feature type="transmembrane region" description="Helical" evidence="7">
    <location>
        <begin position="329"/>
        <end position="347"/>
    </location>
</feature>
<keyword evidence="5 7" id="KW-1133">Transmembrane helix</keyword>
<protein>
    <submittedName>
        <fullName evidence="9">ABC transporter permease</fullName>
    </submittedName>
</protein>